<keyword evidence="1" id="KW-0805">Transcription regulation</keyword>
<accession>A0A4R2MJK4</accession>
<evidence type="ECO:0000313" key="6">
    <source>
        <dbReference type="Proteomes" id="UP000295106"/>
    </source>
</evidence>
<dbReference type="InterPro" id="IPR018060">
    <property type="entry name" value="HTH_AraC"/>
</dbReference>
<dbReference type="Gene3D" id="3.40.50.880">
    <property type="match status" value="1"/>
</dbReference>
<dbReference type="OrthoDB" id="8543772at2"/>
<dbReference type="InterPro" id="IPR052158">
    <property type="entry name" value="INH-QAR"/>
</dbReference>
<organism evidence="5 6">
    <name type="scientific">Rubrivivax gelatinosus</name>
    <name type="common">Rhodocyclus gelatinosus</name>
    <name type="synonym">Rhodopseudomonas gelatinosa</name>
    <dbReference type="NCBI Taxonomy" id="28068"/>
    <lineage>
        <taxon>Bacteria</taxon>
        <taxon>Pseudomonadati</taxon>
        <taxon>Pseudomonadota</taxon>
        <taxon>Betaproteobacteria</taxon>
        <taxon>Burkholderiales</taxon>
        <taxon>Sphaerotilaceae</taxon>
        <taxon>Rubrivivax</taxon>
    </lineage>
</organism>
<dbReference type="InterPro" id="IPR002818">
    <property type="entry name" value="DJ-1/PfpI"/>
</dbReference>
<gene>
    <name evidence="5" type="ORF">EV684_10149</name>
</gene>
<name>A0A4R2MJK4_RUBGE</name>
<dbReference type="SUPFAM" id="SSF46689">
    <property type="entry name" value="Homeodomain-like"/>
    <property type="match status" value="1"/>
</dbReference>
<evidence type="ECO:0000256" key="1">
    <source>
        <dbReference type="ARBA" id="ARBA00023015"/>
    </source>
</evidence>
<dbReference type="SUPFAM" id="SSF52317">
    <property type="entry name" value="Class I glutamine amidotransferase-like"/>
    <property type="match status" value="1"/>
</dbReference>
<keyword evidence="2" id="KW-0804">Transcription</keyword>
<dbReference type="SMART" id="SM00342">
    <property type="entry name" value="HTH_ARAC"/>
    <property type="match status" value="1"/>
</dbReference>
<evidence type="ECO:0000256" key="3">
    <source>
        <dbReference type="SAM" id="MobiDB-lite"/>
    </source>
</evidence>
<evidence type="ECO:0000313" key="5">
    <source>
        <dbReference type="EMBL" id="TCP05177.1"/>
    </source>
</evidence>
<dbReference type="InterPro" id="IPR029062">
    <property type="entry name" value="Class_I_gatase-like"/>
</dbReference>
<dbReference type="RefSeq" id="WP_132644203.1">
    <property type="nucleotide sequence ID" value="NZ_CP181386.1"/>
</dbReference>
<dbReference type="Proteomes" id="UP000295106">
    <property type="component" value="Unassembled WGS sequence"/>
</dbReference>
<dbReference type="GeneID" id="99686776"/>
<dbReference type="PANTHER" id="PTHR43130">
    <property type="entry name" value="ARAC-FAMILY TRANSCRIPTIONAL REGULATOR"/>
    <property type="match status" value="1"/>
</dbReference>
<dbReference type="PANTHER" id="PTHR43130:SF3">
    <property type="entry name" value="HTH-TYPE TRANSCRIPTIONAL REGULATOR RV1931C"/>
    <property type="match status" value="1"/>
</dbReference>
<dbReference type="GO" id="GO:0003700">
    <property type="term" value="F:DNA-binding transcription factor activity"/>
    <property type="evidence" value="ECO:0007669"/>
    <property type="project" value="InterPro"/>
</dbReference>
<dbReference type="PROSITE" id="PS01124">
    <property type="entry name" value="HTH_ARAC_FAMILY_2"/>
    <property type="match status" value="1"/>
</dbReference>
<dbReference type="Pfam" id="PF01965">
    <property type="entry name" value="DJ-1_PfpI"/>
    <property type="match status" value="1"/>
</dbReference>
<protein>
    <submittedName>
        <fullName evidence="5">Transcriptional regulator GlxA family with amidase domain</fullName>
    </submittedName>
</protein>
<dbReference type="GO" id="GO:0043565">
    <property type="term" value="F:sequence-specific DNA binding"/>
    <property type="evidence" value="ECO:0007669"/>
    <property type="project" value="InterPro"/>
</dbReference>
<dbReference type="Gene3D" id="1.10.10.60">
    <property type="entry name" value="Homeodomain-like"/>
    <property type="match status" value="1"/>
</dbReference>
<reference evidence="5 6" key="1">
    <citation type="submission" date="2019-03" db="EMBL/GenBank/DDBJ databases">
        <title>Genomic Encyclopedia of Type Strains, Phase IV (KMG-IV): sequencing the most valuable type-strain genomes for metagenomic binning, comparative biology and taxonomic classification.</title>
        <authorList>
            <person name="Goeker M."/>
        </authorList>
    </citation>
    <scope>NUCLEOTIDE SEQUENCE [LARGE SCALE GENOMIC DNA]</scope>
    <source>
        <strain evidence="5 6">DSM 1709</strain>
    </source>
</reference>
<feature type="region of interest" description="Disordered" evidence="3">
    <location>
        <begin position="295"/>
        <end position="323"/>
    </location>
</feature>
<proteinExistence type="predicted"/>
<dbReference type="Pfam" id="PF12833">
    <property type="entry name" value="HTH_18"/>
    <property type="match status" value="1"/>
</dbReference>
<dbReference type="EMBL" id="SLXD01000001">
    <property type="protein sequence ID" value="TCP05177.1"/>
    <property type="molecule type" value="Genomic_DNA"/>
</dbReference>
<feature type="domain" description="HTH araC/xylS-type" evidence="4">
    <location>
        <begin position="230"/>
        <end position="302"/>
    </location>
</feature>
<evidence type="ECO:0000256" key="2">
    <source>
        <dbReference type="ARBA" id="ARBA00023163"/>
    </source>
</evidence>
<dbReference type="InterPro" id="IPR009057">
    <property type="entry name" value="Homeodomain-like_sf"/>
</dbReference>
<comment type="caution">
    <text evidence="5">The sequence shown here is derived from an EMBL/GenBank/DDBJ whole genome shotgun (WGS) entry which is preliminary data.</text>
</comment>
<evidence type="ECO:0000259" key="4">
    <source>
        <dbReference type="PROSITE" id="PS01124"/>
    </source>
</evidence>
<dbReference type="AlphaFoldDB" id="A0A4R2MJK4"/>
<sequence>MIDLVFVVLPETLLLDLAGPAEVFRLANQQLARRGRPPAFRLRHVGPDAQAASSVGATIAALEALPAGFEDETWVVLLGQPSGCESALMRPLPAHWARTRRWLAEAVAPRLGAGVELMTVCAGALLAADAGLLAGRRCTTHHEMLDELQRLAPTAQVLANRLFVADGPVATSAGVTAGIDLALHAVARICGEAVAAAVAQTMVVFHRRGSEDPQHSALLAGREHLHPALHRVQDAVLEAPAADWPLDKLAALAHVSPRHLARLFAEHVGSSPRAWIEDLRVALAERALREGRATKQAVAEAGLGGPRQWRRLRARRRPAETPG</sequence>